<protein>
    <submittedName>
        <fullName evidence="1">Uncharacterized protein</fullName>
    </submittedName>
</protein>
<keyword evidence="2" id="KW-1185">Reference proteome</keyword>
<gene>
    <name evidence="1" type="ORF">CSOJ01_15915</name>
</gene>
<comment type="caution">
    <text evidence="1">The sequence shown here is derived from an EMBL/GenBank/DDBJ whole genome shotgun (WGS) entry which is preliminary data.</text>
</comment>
<sequence length="524" mass="60890">MASPPTLLSLPREICDNIYEHYVTSDVFQKSADVSAADILRTQYDRPIDVELVYTCKITREEMKGFGLFLRFNTIHFSTGTSTDLRVLATRFDGLMCNLDRGRASLLAVAGYGMSKRPHEKLKSKYPQFAPLLDAIREAHGKYWGRRRPGWPYGEAPSLLRTFTKEVLETVARSPIGADALDHWETTLFFPVERLKLRRDEYFPGYLLPMVRCRVRHWTIPSEDDMQSLCTEVYESESFIKHIKRNGDRTKFRFSAAAAAIHFLQYLPAMLRAQLRSIVLNEDHESIAKPQCHGLGLIPFRQDNPLLRVERRFGLWNNAFLRDRRYDKHPEHRNIGQWIVETLALGPAGMPPSSFTMLLDGQPVPQQCAQIFQLTIQRDASWQAAWIESLSRGIMPELSWFDRRCHTSGIWLTRVCVYPGYKYECLPQALRDIADNKSIVRCNFNVGEPWDVEKIIHEHRSWILEEWAEEWAKHEPATWEPAAPLPGLRAILERNLVLKKPRYRRSLYRDSTYWVRGAVHCESR</sequence>
<dbReference type="Proteomes" id="UP000652219">
    <property type="component" value="Unassembled WGS sequence"/>
</dbReference>
<dbReference type="EMBL" id="WIGN01000830">
    <property type="protein sequence ID" value="KAF6783341.1"/>
    <property type="molecule type" value="Genomic_DNA"/>
</dbReference>
<proteinExistence type="predicted"/>
<name>A0A8H6ILZ5_9PEZI</name>
<dbReference type="AlphaFoldDB" id="A0A8H6ILZ5"/>
<evidence type="ECO:0000313" key="2">
    <source>
        <dbReference type="Proteomes" id="UP000652219"/>
    </source>
</evidence>
<accession>A0A8H6ILZ5</accession>
<reference evidence="1 2" key="1">
    <citation type="journal article" date="2020" name="Phytopathology">
        <title>Genome Sequence Resources of Colletotrichum truncatum, C. plurivorum, C. musicola, and C. sojae: Four Species Pathogenic to Soybean (Glycine max).</title>
        <authorList>
            <person name="Rogerio F."/>
            <person name="Boufleur T.R."/>
            <person name="Ciampi-Guillardi M."/>
            <person name="Sukno S.A."/>
            <person name="Thon M.R."/>
            <person name="Massola Junior N.S."/>
            <person name="Baroncelli R."/>
        </authorList>
    </citation>
    <scope>NUCLEOTIDE SEQUENCE [LARGE SCALE GENOMIC DNA]</scope>
    <source>
        <strain evidence="1 2">LFN0009</strain>
    </source>
</reference>
<organism evidence="1 2">
    <name type="scientific">Colletotrichum sojae</name>
    <dbReference type="NCBI Taxonomy" id="2175907"/>
    <lineage>
        <taxon>Eukaryota</taxon>
        <taxon>Fungi</taxon>
        <taxon>Dikarya</taxon>
        <taxon>Ascomycota</taxon>
        <taxon>Pezizomycotina</taxon>
        <taxon>Sordariomycetes</taxon>
        <taxon>Hypocreomycetidae</taxon>
        <taxon>Glomerellales</taxon>
        <taxon>Glomerellaceae</taxon>
        <taxon>Colletotrichum</taxon>
        <taxon>Colletotrichum orchidearum species complex</taxon>
    </lineage>
</organism>
<evidence type="ECO:0000313" key="1">
    <source>
        <dbReference type="EMBL" id="KAF6783341.1"/>
    </source>
</evidence>